<dbReference type="PANTHER" id="PTHR30055:SF238">
    <property type="entry name" value="MYCOFACTOCIN BIOSYNTHESIS TRANSCRIPTIONAL REGULATOR MFTR-RELATED"/>
    <property type="match status" value="1"/>
</dbReference>
<sequence length="205" mass="21722">MTGGNRGRGRPGTGVREAILAAAEAILAEAGVARLSTKEIARRAGAAESSIFYHFTDRLGLLQAVVRLHLPLYRDVAEAVVRDAGAGSLRDNLTRLLDGLDAYYRRIAPILAAVQADGDLRARFAERGADGAVGPQRALLPVVDYLAEEQRLGRVRADLDLEPAALLIVGAAYQRAVFRHLSGEDAPAVAGARVADALLPALLAR</sequence>
<name>A0A3N1H9T9_9PSEU</name>
<keyword evidence="7" id="KW-1185">Reference proteome</keyword>
<dbReference type="SUPFAM" id="SSF46689">
    <property type="entry name" value="Homeodomain-like"/>
    <property type="match status" value="1"/>
</dbReference>
<dbReference type="SUPFAM" id="SSF48498">
    <property type="entry name" value="Tetracyclin repressor-like, C-terminal domain"/>
    <property type="match status" value="1"/>
</dbReference>
<evidence type="ECO:0000313" key="6">
    <source>
        <dbReference type="EMBL" id="ROP39290.1"/>
    </source>
</evidence>
<dbReference type="RefSeq" id="WP_246037779.1">
    <property type="nucleotide sequence ID" value="NZ_RJKM01000001.1"/>
</dbReference>
<dbReference type="InterPro" id="IPR036271">
    <property type="entry name" value="Tet_transcr_reg_TetR-rel_C_sf"/>
</dbReference>
<feature type="domain" description="HTH tetR-type" evidence="5">
    <location>
        <begin position="13"/>
        <end position="73"/>
    </location>
</feature>
<dbReference type="InterPro" id="IPR001647">
    <property type="entry name" value="HTH_TetR"/>
</dbReference>
<evidence type="ECO:0000256" key="2">
    <source>
        <dbReference type="ARBA" id="ARBA00023125"/>
    </source>
</evidence>
<protein>
    <submittedName>
        <fullName evidence="6">TetR family transcriptional regulator</fullName>
    </submittedName>
</protein>
<evidence type="ECO:0000259" key="5">
    <source>
        <dbReference type="PROSITE" id="PS50977"/>
    </source>
</evidence>
<dbReference type="PANTHER" id="PTHR30055">
    <property type="entry name" value="HTH-TYPE TRANSCRIPTIONAL REGULATOR RUTR"/>
    <property type="match status" value="1"/>
</dbReference>
<evidence type="ECO:0000313" key="7">
    <source>
        <dbReference type="Proteomes" id="UP000268727"/>
    </source>
</evidence>
<evidence type="ECO:0000256" key="4">
    <source>
        <dbReference type="PROSITE-ProRule" id="PRU00335"/>
    </source>
</evidence>
<dbReference type="InterPro" id="IPR050109">
    <property type="entry name" value="HTH-type_TetR-like_transc_reg"/>
</dbReference>
<reference evidence="6 7" key="1">
    <citation type="submission" date="2018-11" db="EMBL/GenBank/DDBJ databases">
        <title>Sequencing the genomes of 1000 actinobacteria strains.</title>
        <authorList>
            <person name="Klenk H.-P."/>
        </authorList>
    </citation>
    <scope>NUCLEOTIDE SEQUENCE [LARGE SCALE GENOMIC DNA]</scope>
    <source>
        <strain evidence="6 7">DSM 44231</strain>
    </source>
</reference>
<dbReference type="InterPro" id="IPR009057">
    <property type="entry name" value="Homeodomain-like_sf"/>
</dbReference>
<dbReference type="PROSITE" id="PS50977">
    <property type="entry name" value="HTH_TETR_2"/>
    <property type="match status" value="1"/>
</dbReference>
<dbReference type="Proteomes" id="UP000268727">
    <property type="component" value="Unassembled WGS sequence"/>
</dbReference>
<keyword evidence="2 4" id="KW-0238">DNA-binding</keyword>
<dbReference type="GO" id="GO:0000976">
    <property type="term" value="F:transcription cis-regulatory region binding"/>
    <property type="evidence" value="ECO:0007669"/>
    <property type="project" value="TreeGrafter"/>
</dbReference>
<organism evidence="6 7">
    <name type="scientific">Saccharothrix texasensis</name>
    <dbReference type="NCBI Taxonomy" id="103734"/>
    <lineage>
        <taxon>Bacteria</taxon>
        <taxon>Bacillati</taxon>
        <taxon>Actinomycetota</taxon>
        <taxon>Actinomycetes</taxon>
        <taxon>Pseudonocardiales</taxon>
        <taxon>Pseudonocardiaceae</taxon>
        <taxon>Saccharothrix</taxon>
    </lineage>
</organism>
<evidence type="ECO:0000256" key="1">
    <source>
        <dbReference type="ARBA" id="ARBA00023015"/>
    </source>
</evidence>
<keyword evidence="3" id="KW-0804">Transcription</keyword>
<dbReference type="Gene3D" id="1.10.357.10">
    <property type="entry name" value="Tetracycline Repressor, domain 2"/>
    <property type="match status" value="1"/>
</dbReference>
<comment type="caution">
    <text evidence="6">The sequence shown here is derived from an EMBL/GenBank/DDBJ whole genome shotgun (WGS) entry which is preliminary data.</text>
</comment>
<accession>A0A3N1H9T9</accession>
<proteinExistence type="predicted"/>
<feature type="DNA-binding region" description="H-T-H motif" evidence="4">
    <location>
        <begin position="36"/>
        <end position="55"/>
    </location>
</feature>
<dbReference type="EMBL" id="RJKM01000001">
    <property type="protein sequence ID" value="ROP39290.1"/>
    <property type="molecule type" value="Genomic_DNA"/>
</dbReference>
<evidence type="ECO:0000256" key="3">
    <source>
        <dbReference type="ARBA" id="ARBA00023163"/>
    </source>
</evidence>
<keyword evidence="1" id="KW-0805">Transcription regulation</keyword>
<dbReference type="GO" id="GO:0003700">
    <property type="term" value="F:DNA-binding transcription factor activity"/>
    <property type="evidence" value="ECO:0007669"/>
    <property type="project" value="TreeGrafter"/>
</dbReference>
<gene>
    <name evidence="6" type="ORF">EDD40_4672</name>
</gene>
<dbReference type="AlphaFoldDB" id="A0A3N1H9T9"/>
<dbReference type="Pfam" id="PF00440">
    <property type="entry name" value="TetR_N"/>
    <property type="match status" value="1"/>
</dbReference>
<dbReference type="PRINTS" id="PR00455">
    <property type="entry name" value="HTHTETR"/>
</dbReference>